<evidence type="ECO:0000313" key="21">
    <source>
        <dbReference type="Proteomes" id="UP000579136"/>
    </source>
</evidence>
<organism evidence="20 21">
    <name type="scientific">Nosocomiicoccus ampullae</name>
    <dbReference type="NCBI Taxonomy" id="489910"/>
    <lineage>
        <taxon>Bacteria</taxon>
        <taxon>Bacillati</taxon>
        <taxon>Bacillota</taxon>
        <taxon>Bacilli</taxon>
        <taxon>Bacillales</taxon>
        <taxon>Staphylococcaceae</taxon>
        <taxon>Nosocomiicoccus</taxon>
    </lineage>
</organism>
<dbReference type="Pfam" id="PF01063">
    <property type="entry name" value="Aminotran_4"/>
    <property type="match status" value="1"/>
</dbReference>
<evidence type="ECO:0000256" key="11">
    <source>
        <dbReference type="ARBA" id="ARBA00023304"/>
    </source>
</evidence>
<dbReference type="InterPro" id="IPR001544">
    <property type="entry name" value="Aminotrans_IV"/>
</dbReference>
<dbReference type="Gene3D" id="3.30.470.10">
    <property type="match status" value="1"/>
</dbReference>
<sequence>MSLKFVERQQLKEKPNIKEVAFGTTFTDYMVSADYNKDDGWHDFKIIPYEPLSLDPSTAVLHYAQTVFEGLKAYKVDGETVLFRPEENFKRLNRSLERLSMPKIDENQALESLIELLKIEKDWVPNGKGEALYIRPVVFATSKSINVLPSSEYKFLIILSPVGGLFSQDGLGTTKIYTEDKYVRAVRGGVGEAKFGGNYASSMLAQEYANEKGYSQVLWLDGVEQQYLEEVGAMNIFFVKNGELYTPKLNGSILPGVTRKSIIEFARDRGYTVHEDRIHIDDFKKGLEDGSVTEVFGAGTAAVVAPVSHLNIHGEELKVGDGEVGPVAKEIYDTLTGIQTKRVEDKFNWVKEVK</sequence>
<evidence type="ECO:0000256" key="10">
    <source>
        <dbReference type="ARBA" id="ARBA00022898"/>
    </source>
</evidence>
<evidence type="ECO:0000256" key="12">
    <source>
        <dbReference type="ARBA" id="ARBA00048212"/>
    </source>
</evidence>
<comment type="catalytic activity">
    <reaction evidence="14 18">
        <text>L-leucine + 2-oxoglutarate = 4-methyl-2-oxopentanoate + L-glutamate</text>
        <dbReference type="Rhea" id="RHEA:18321"/>
        <dbReference type="ChEBI" id="CHEBI:16810"/>
        <dbReference type="ChEBI" id="CHEBI:17865"/>
        <dbReference type="ChEBI" id="CHEBI:29985"/>
        <dbReference type="ChEBI" id="CHEBI:57427"/>
        <dbReference type="EC" id="2.6.1.42"/>
    </reaction>
</comment>
<name>A0A9Q2CZ98_9STAP</name>
<evidence type="ECO:0000256" key="17">
    <source>
        <dbReference type="RuleBase" id="RU004516"/>
    </source>
</evidence>
<dbReference type="InterPro" id="IPR043132">
    <property type="entry name" value="BCAT-like_C"/>
</dbReference>
<accession>A0A9Q2CZ98</accession>
<dbReference type="Gene3D" id="3.20.10.10">
    <property type="entry name" value="D-amino Acid Aminotransferase, subunit A, domain 2"/>
    <property type="match status" value="1"/>
</dbReference>
<keyword evidence="21" id="KW-1185">Reference proteome</keyword>
<evidence type="ECO:0000256" key="3">
    <source>
        <dbReference type="ARBA" id="ARBA00004824"/>
    </source>
</evidence>
<keyword evidence="7 18" id="KW-0032">Aminotransferase</keyword>
<evidence type="ECO:0000256" key="1">
    <source>
        <dbReference type="ARBA" id="ARBA00001933"/>
    </source>
</evidence>
<reference evidence="20 21" key="1">
    <citation type="submission" date="2020-08" db="EMBL/GenBank/DDBJ databases">
        <title>Genomic Encyclopedia of Type Strains, Phase IV (KMG-IV): sequencing the most valuable type-strain genomes for metagenomic binning, comparative biology and taxonomic classification.</title>
        <authorList>
            <person name="Goeker M."/>
        </authorList>
    </citation>
    <scope>NUCLEOTIDE SEQUENCE [LARGE SCALE GENOMIC DNA]</scope>
    <source>
        <strain evidence="20 21">DSM 19163</strain>
    </source>
</reference>
<dbReference type="AlphaFoldDB" id="A0A9Q2CZ98"/>
<evidence type="ECO:0000256" key="6">
    <source>
        <dbReference type="ARBA" id="ARBA00009320"/>
    </source>
</evidence>
<dbReference type="NCBIfam" id="TIGR01123">
    <property type="entry name" value="ilvE_II"/>
    <property type="match status" value="1"/>
</dbReference>
<keyword evidence="11 18" id="KW-0100">Branched-chain amino acid biosynthesis</keyword>
<dbReference type="CDD" id="cd01557">
    <property type="entry name" value="BCAT_beta_family"/>
    <property type="match status" value="1"/>
</dbReference>
<comment type="catalytic activity">
    <reaction evidence="13 18">
        <text>L-isoleucine + 2-oxoglutarate = (S)-3-methyl-2-oxopentanoate + L-glutamate</text>
        <dbReference type="Rhea" id="RHEA:24801"/>
        <dbReference type="ChEBI" id="CHEBI:16810"/>
        <dbReference type="ChEBI" id="CHEBI:29985"/>
        <dbReference type="ChEBI" id="CHEBI:35146"/>
        <dbReference type="ChEBI" id="CHEBI:58045"/>
        <dbReference type="EC" id="2.6.1.42"/>
    </reaction>
</comment>
<proteinExistence type="inferred from homology"/>
<comment type="catalytic activity">
    <reaction evidence="12 18">
        <text>L-valine + 2-oxoglutarate = 3-methyl-2-oxobutanoate + L-glutamate</text>
        <dbReference type="Rhea" id="RHEA:24813"/>
        <dbReference type="ChEBI" id="CHEBI:11851"/>
        <dbReference type="ChEBI" id="CHEBI:16810"/>
        <dbReference type="ChEBI" id="CHEBI:29985"/>
        <dbReference type="ChEBI" id="CHEBI:57762"/>
        <dbReference type="EC" id="2.6.1.42"/>
    </reaction>
</comment>
<comment type="pathway">
    <text evidence="5 19">Amino-acid biosynthesis; L-leucine biosynthesis; L-leucine from 3-methyl-2-oxobutanoate: step 4/4.</text>
</comment>
<dbReference type="SUPFAM" id="SSF56752">
    <property type="entry name" value="D-aminoacid aminotransferase-like PLP-dependent enzymes"/>
    <property type="match status" value="1"/>
</dbReference>
<evidence type="ECO:0000256" key="18">
    <source>
        <dbReference type="RuleBase" id="RU004517"/>
    </source>
</evidence>
<dbReference type="InterPro" id="IPR033939">
    <property type="entry name" value="BCAT_family"/>
</dbReference>
<dbReference type="GO" id="GO:0008652">
    <property type="term" value="P:amino acid biosynthetic process"/>
    <property type="evidence" value="ECO:0007669"/>
    <property type="project" value="UniProtKB-KW"/>
</dbReference>
<comment type="pathway">
    <text evidence="4 19">Amino-acid biosynthesis; L-valine biosynthesis; L-valine from pyruvate: step 4/4.</text>
</comment>
<dbReference type="EMBL" id="JACHHF010000004">
    <property type="protein sequence ID" value="MBB5176002.1"/>
    <property type="molecule type" value="Genomic_DNA"/>
</dbReference>
<comment type="cofactor">
    <cofactor evidence="1 17">
        <name>pyridoxal 5'-phosphate</name>
        <dbReference type="ChEBI" id="CHEBI:597326"/>
    </cofactor>
</comment>
<evidence type="ECO:0000256" key="13">
    <source>
        <dbReference type="ARBA" id="ARBA00048798"/>
    </source>
</evidence>
<dbReference type="PROSITE" id="PS00770">
    <property type="entry name" value="AA_TRANSFER_CLASS_4"/>
    <property type="match status" value="1"/>
</dbReference>
<dbReference type="GO" id="GO:0009082">
    <property type="term" value="P:branched-chain amino acid biosynthetic process"/>
    <property type="evidence" value="ECO:0007669"/>
    <property type="project" value="UniProtKB-KW"/>
</dbReference>
<evidence type="ECO:0000256" key="9">
    <source>
        <dbReference type="ARBA" id="ARBA00022679"/>
    </source>
</evidence>
<evidence type="ECO:0000256" key="16">
    <source>
        <dbReference type="RuleBase" id="RU004106"/>
    </source>
</evidence>
<evidence type="ECO:0000256" key="5">
    <source>
        <dbReference type="ARBA" id="ARBA00005072"/>
    </source>
</evidence>
<gene>
    <name evidence="20" type="ORF">HNQ45_000886</name>
</gene>
<evidence type="ECO:0000256" key="8">
    <source>
        <dbReference type="ARBA" id="ARBA00022605"/>
    </source>
</evidence>
<dbReference type="Proteomes" id="UP000579136">
    <property type="component" value="Unassembled WGS sequence"/>
</dbReference>
<comment type="similarity">
    <text evidence="6 16">Belongs to the class-IV pyridoxal-phosphate-dependent aminotransferase family.</text>
</comment>
<evidence type="ECO:0000256" key="19">
    <source>
        <dbReference type="RuleBase" id="RU004519"/>
    </source>
</evidence>
<dbReference type="PANTHER" id="PTHR11825:SF44">
    <property type="entry name" value="BRANCHED-CHAIN-AMINO-ACID AMINOTRANSFERASE"/>
    <property type="match status" value="1"/>
</dbReference>
<dbReference type="InterPro" id="IPR036038">
    <property type="entry name" value="Aminotransferase-like"/>
</dbReference>
<keyword evidence="8 18" id="KW-0028">Amino-acid biosynthesis</keyword>
<evidence type="ECO:0000256" key="14">
    <source>
        <dbReference type="ARBA" id="ARBA00049229"/>
    </source>
</evidence>
<protein>
    <recommendedName>
        <fullName evidence="18">Branched-chain-amino-acid aminotransferase</fullName>
        <ecNumber evidence="18">2.6.1.42</ecNumber>
    </recommendedName>
</protein>
<comment type="function">
    <text evidence="2">Acts on leucine, isoleucine and valine.</text>
</comment>
<dbReference type="PANTHER" id="PTHR11825">
    <property type="entry name" value="SUBGROUP IIII AMINOTRANSFERASE"/>
    <property type="match status" value="1"/>
</dbReference>
<keyword evidence="10 17" id="KW-0663">Pyridoxal phosphate</keyword>
<keyword evidence="9 18" id="KW-0808">Transferase</keyword>
<dbReference type="EC" id="2.6.1.42" evidence="18"/>
<dbReference type="GO" id="GO:0004084">
    <property type="term" value="F:branched-chain-amino-acid transaminase activity"/>
    <property type="evidence" value="ECO:0007669"/>
    <property type="project" value="UniProtKB-EC"/>
</dbReference>
<dbReference type="NCBIfam" id="NF009897">
    <property type="entry name" value="PRK13357.1"/>
    <property type="match status" value="1"/>
</dbReference>
<evidence type="ECO:0000256" key="7">
    <source>
        <dbReference type="ARBA" id="ARBA00022576"/>
    </source>
</evidence>
<dbReference type="PIRSF" id="PIRSF006468">
    <property type="entry name" value="BCAT1"/>
    <property type="match status" value="1"/>
</dbReference>
<evidence type="ECO:0000256" key="2">
    <source>
        <dbReference type="ARBA" id="ARBA00003109"/>
    </source>
</evidence>
<evidence type="ECO:0000313" key="20">
    <source>
        <dbReference type="EMBL" id="MBB5176002.1"/>
    </source>
</evidence>
<comment type="pathway">
    <text evidence="3 19">Amino-acid biosynthesis; L-isoleucine biosynthesis; L-isoleucine from 2-oxobutanoate: step 4/4.</text>
</comment>
<evidence type="ECO:0000256" key="4">
    <source>
        <dbReference type="ARBA" id="ARBA00004931"/>
    </source>
</evidence>
<evidence type="ECO:0000256" key="15">
    <source>
        <dbReference type="PIRSR" id="PIRSR006468-1"/>
    </source>
</evidence>
<dbReference type="InterPro" id="IPR018300">
    <property type="entry name" value="Aminotrans_IV_CS"/>
</dbReference>
<feature type="modified residue" description="N6-(pyridoxal phosphate)lysine" evidence="15">
    <location>
        <position position="194"/>
    </location>
</feature>
<comment type="caution">
    <text evidence="20">The sequence shown here is derived from an EMBL/GenBank/DDBJ whole genome shotgun (WGS) entry which is preliminary data.</text>
</comment>
<dbReference type="InterPro" id="IPR043131">
    <property type="entry name" value="BCAT-like_N"/>
</dbReference>
<dbReference type="InterPro" id="IPR005786">
    <property type="entry name" value="B_amino_transII"/>
</dbReference>